<feature type="transmembrane region" description="Helical" evidence="1">
    <location>
        <begin position="228"/>
        <end position="248"/>
    </location>
</feature>
<dbReference type="AlphaFoldDB" id="A2SCM1"/>
<organism evidence="2 3">
    <name type="scientific">Methylibium petroleiphilum (strain ATCC BAA-1232 / LMG 22953 / PM1)</name>
    <dbReference type="NCBI Taxonomy" id="420662"/>
    <lineage>
        <taxon>Bacteria</taxon>
        <taxon>Pseudomonadati</taxon>
        <taxon>Pseudomonadota</taxon>
        <taxon>Betaproteobacteria</taxon>
        <taxon>Burkholderiales</taxon>
        <taxon>Sphaerotilaceae</taxon>
        <taxon>Methylibium</taxon>
    </lineage>
</organism>
<name>A2SCM1_METPP</name>
<protein>
    <recommendedName>
        <fullName evidence="4">Ceramidase</fullName>
    </recommendedName>
</protein>
<dbReference type="PANTHER" id="PTHR34368">
    <property type="entry name" value="OS01G0962200 PROTEIN"/>
    <property type="match status" value="1"/>
</dbReference>
<evidence type="ECO:0008006" key="4">
    <source>
        <dbReference type="Google" id="ProtNLM"/>
    </source>
</evidence>
<feature type="transmembrane region" description="Helical" evidence="1">
    <location>
        <begin position="84"/>
        <end position="105"/>
    </location>
</feature>
<gene>
    <name evidence="2" type="ordered locus">Mpe_A0348</name>
</gene>
<dbReference type="PANTHER" id="PTHR34368:SF1">
    <property type="entry name" value="OS01G0962200 PROTEIN"/>
    <property type="match status" value="1"/>
</dbReference>
<dbReference type="EMBL" id="CP000555">
    <property type="protein sequence ID" value="ABM93310.1"/>
    <property type="molecule type" value="Genomic_DNA"/>
</dbReference>
<evidence type="ECO:0000256" key="1">
    <source>
        <dbReference type="SAM" id="Phobius"/>
    </source>
</evidence>
<feature type="transmembrane region" description="Helical" evidence="1">
    <location>
        <begin position="143"/>
        <end position="166"/>
    </location>
</feature>
<feature type="transmembrane region" description="Helical" evidence="1">
    <location>
        <begin position="172"/>
        <end position="189"/>
    </location>
</feature>
<keyword evidence="1" id="KW-0472">Membrane</keyword>
<feature type="transmembrane region" description="Helical" evidence="1">
    <location>
        <begin position="201"/>
        <end position="222"/>
    </location>
</feature>
<sequence length="278" mass="29497">MSPQLSTRCALALLGAMLFASLMGLLAWGPVGYPAQTDRNTDSRTVLGLVQGWNLLSLLPLFAASVAGTVGLRRHRAGGPRRLAWRLFFGAAMLTTVVGALDHLAPGDVGFLLRQVATASVCVLLSLIYLAERLGPRWVTPGLLAAAVASGPLGGLACAASAAWLGGPDLRWLLWLELLPVLLMPLGVWGLRSDGLRPRDWIVALLWFAAARFVDAADGWVWQASGGVFSGHAVHHLLLAGCIGWLAWRVLRQRPDAPPATHEELAASQRAASLTTSG</sequence>
<keyword evidence="1" id="KW-0812">Transmembrane</keyword>
<accession>A2SCM1</accession>
<proteinExistence type="predicted"/>
<dbReference type="Proteomes" id="UP000000366">
    <property type="component" value="Chromosome"/>
</dbReference>
<reference evidence="2 3" key="1">
    <citation type="journal article" date="2007" name="J. Bacteriol.">
        <title>Whole-genome analysis of the methyl tert-butyl ether-degrading beta-proteobacterium Methylibium petroleiphilum PM1.</title>
        <authorList>
            <person name="Kane S.R."/>
            <person name="Chakicherla A.Y."/>
            <person name="Chain P.S.G."/>
            <person name="Schmidt R."/>
            <person name="Shin M.W."/>
            <person name="Legler T.C."/>
            <person name="Scow K.M."/>
            <person name="Larimer F.W."/>
            <person name="Lucas S.M."/>
            <person name="Richardson P.M."/>
            <person name="Hristova K.R."/>
        </authorList>
    </citation>
    <scope>NUCLEOTIDE SEQUENCE [LARGE SCALE GENOMIC DNA]</scope>
    <source>
        <strain evidence="3">ATCC BAA-1232 / LMG 22953 / PM1</strain>
    </source>
</reference>
<evidence type="ECO:0000313" key="2">
    <source>
        <dbReference type="EMBL" id="ABM93310.1"/>
    </source>
</evidence>
<dbReference type="eggNOG" id="ENOG50303WV">
    <property type="taxonomic scope" value="Bacteria"/>
</dbReference>
<keyword evidence="3" id="KW-1185">Reference proteome</keyword>
<feature type="transmembrane region" description="Helical" evidence="1">
    <location>
        <begin position="111"/>
        <end position="131"/>
    </location>
</feature>
<dbReference type="HOGENOM" id="CLU_1014403_0_0_4"/>
<dbReference type="KEGG" id="mpt:Mpe_A0348"/>
<evidence type="ECO:0000313" key="3">
    <source>
        <dbReference type="Proteomes" id="UP000000366"/>
    </source>
</evidence>
<dbReference type="STRING" id="420662.Mpe_A0348"/>
<feature type="transmembrane region" description="Helical" evidence="1">
    <location>
        <begin position="51"/>
        <end position="72"/>
    </location>
</feature>
<keyword evidence="1" id="KW-1133">Transmembrane helix</keyword>